<evidence type="ECO:0000256" key="1">
    <source>
        <dbReference type="ARBA" id="ARBA00004651"/>
    </source>
</evidence>
<dbReference type="Proteomes" id="UP000244906">
    <property type="component" value="Unassembled WGS sequence"/>
</dbReference>
<feature type="transmembrane region" description="Helical" evidence="6">
    <location>
        <begin position="222"/>
        <end position="244"/>
    </location>
</feature>
<dbReference type="Pfam" id="PF03706">
    <property type="entry name" value="LPG_synthase_TM"/>
    <property type="match status" value="1"/>
</dbReference>
<organism evidence="7 8">
    <name type="scientific">Pelagibaculum spongiae</name>
    <dbReference type="NCBI Taxonomy" id="2080658"/>
    <lineage>
        <taxon>Bacteria</taxon>
        <taxon>Pseudomonadati</taxon>
        <taxon>Pseudomonadota</taxon>
        <taxon>Gammaproteobacteria</taxon>
        <taxon>Oceanospirillales</taxon>
        <taxon>Pelagibaculum</taxon>
    </lineage>
</organism>
<feature type="transmembrane region" description="Helical" evidence="6">
    <location>
        <begin position="21"/>
        <end position="43"/>
    </location>
</feature>
<keyword evidence="8" id="KW-1185">Reference proteome</keyword>
<dbReference type="EMBL" id="QDDL01000004">
    <property type="protein sequence ID" value="PVZ68926.1"/>
    <property type="molecule type" value="Genomic_DNA"/>
</dbReference>
<evidence type="ECO:0000313" key="8">
    <source>
        <dbReference type="Proteomes" id="UP000244906"/>
    </source>
</evidence>
<feature type="transmembrane region" description="Helical" evidence="6">
    <location>
        <begin position="309"/>
        <end position="327"/>
    </location>
</feature>
<keyword evidence="5 6" id="KW-0472">Membrane</keyword>
<evidence type="ECO:0000256" key="2">
    <source>
        <dbReference type="ARBA" id="ARBA00022475"/>
    </source>
</evidence>
<name>A0A2V1H202_9GAMM</name>
<keyword evidence="3 6" id="KW-0812">Transmembrane</keyword>
<protein>
    <submittedName>
        <fullName evidence="7">TIGR00374 family protein</fullName>
    </submittedName>
</protein>
<accession>A0A2V1H202</accession>
<feature type="transmembrane region" description="Helical" evidence="6">
    <location>
        <begin position="250"/>
        <end position="272"/>
    </location>
</feature>
<dbReference type="GO" id="GO:0005886">
    <property type="term" value="C:plasma membrane"/>
    <property type="evidence" value="ECO:0007669"/>
    <property type="project" value="UniProtKB-SubCell"/>
</dbReference>
<evidence type="ECO:0000256" key="6">
    <source>
        <dbReference type="SAM" id="Phobius"/>
    </source>
</evidence>
<feature type="transmembrane region" description="Helical" evidence="6">
    <location>
        <begin position="160"/>
        <end position="179"/>
    </location>
</feature>
<evidence type="ECO:0000256" key="5">
    <source>
        <dbReference type="ARBA" id="ARBA00023136"/>
    </source>
</evidence>
<sequence>MVQRIDKEDKDPRLLESTLRFSYKAIVVSVVAAIAGYGIWLLATDSGDGLKAITQFSPWLVLWVSLLSIANYLLRFFRWQGFLRQGDYAVPPLKSLGYYLAGFALTTTPGKAGEAVRSLYLEKHQVPVTNSLAMLVVERVQDLLAVLLLASFAILRFPEYAAFGYAALVLLSGLIFLMLSQKCQHLAEKIINRIPISWVNRLGFRVLDILKQSNQLLGPVRLLQGLLIGIIAWGLEALALGIIVEATGNTIDYSLAAGIYALAMLAGALSFLPGGLGSAEAVMYGLLLASGVDSANATAATLISRLTTLWLAVVIGLITLLIIHGKLPQIIRRKSYE</sequence>
<feature type="transmembrane region" description="Helical" evidence="6">
    <location>
        <begin position="55"/>
        <end position="74"/>
    </location>
</feature>
<dbReference type="PANTHER" id="PTHR39087">
    <property type="entry name" value="UPF0104 MEMBRANE PROTEIN MJ1595"/>
    <property type="match status" value="1"/>
</dbReference>
<keyword evidence="2" id="KW-1003">Cell membrane</keyword>
<dbReference type="PANTHER" id="PTHR39087:SF2">
    <property type="entry name" value="UPF0104 MEMBRANE PROTEIN MJ1595"/>
    <property type="match status" value="1"/>
</dbReference>
<evidence type="ECO:0000256" key="3">
    <source>
        <dbReference type="ARBA" id="ARBA00022692"/>
    </source>
</evidence>
<evidence type="ECO:0000256" key="4">
    <source>
        <dbReference type="ARBA" id="ARBA00022989"/>
    </source>
</evidence>
<comment type="subcellular location">
    <subcellularLocation>
        <location evidence="1">Cell membrane</location>
        <topology evidence="1">Multi-pass membrane protein</topology>
    </subcellularLocation>
</comment>
<proteinExistence type="predicted"/>
<dbReference type="InterPro" id="IPR022791">
    <property type="entry name" value="L-PG_synthase/AglD"/>
</dbReference>
<keyword evidence="4 6" id="KW-1133">Transmembrane helix</keyword>
<gene>
    <name evidence="7" type="ORF">DC094_11790</name>
</gene>
<evidence type="ECO:0000313" key="7">
    <source>
        <dbReference type="EMBL" id="PVZ68926.1"/>
    </source>
</evidence>
<comment type="caution">
    <text evidence="7">The sequence shown here is derived from an EMBL/GenBank/DDBJ whole genome shotgun (WGS) entry which is preliminary data.</text>
</comment>
<dbReference type="AlphaFoldDB" id="A0A2V1H202"/>
<reference evidence="7 8" key="1">
    <citation type="submission" date="2018-04" db="EMBL/GenBank/DDBJ databases">
        <title>Thalassorhabdus spongiae gen. nov., sp. nov., isolated from a marine sponge in South-West Iceland.</title>
        <authorList>
            <person name="Knobloch S."/>
            <person name="Daussin A."/>
            <person name="Johannsson R."/>
            <person name="Marteinsson V.T."/>
        </authorList>
    </citation>
    <scope>NUCLEOTIDE SEQUENCE [LARGE SCALE GENOMIC DNA]</scope>
    <source>
        <strain evidence="7 8">Hp12</strain>
    </source>
</reference>
<dbReference type="NCBIfam" id="TIGR00374">
    <property type="entry name" value="flippase-like domain"/>
    <property type="match status" value="1"/>
</dbReference>